<feature type="domain" description="Tape measure protein N-terminal" evidence="2">
    <location>
        <begin position="69"/>
        <end position="258"/>
    </location>
</feature>
<keyword evidence="4" id="KW-1185">Reference proteome</keyword>
<protein>
    <submittedName>
        <fullName evidence="3">Phage tape measure protein</fullName>
    </submittedName>
</protein>
<evidence type="ECO:0000259" key="2">
    <source>
        <dbReference type="Pfam" id="PF20155"/>
    </source>
</evidence>
<evidence type="ECO:0000256" key="1">
    <source>
        <dbReference type="SAM" id="MobiDB-lite"/>
    </source>
</evidence>
<dbReference type="STRING" id="360107.CHAB381_0280"/>
<proteinExistence type="predicted"/>
<gene>
    <name evidence="3" type="ordered locus">CHAB381_0280</name>
</gene>
<dbReference type="Pfam" id="PF20155">
    <property type="entry name" value="TMP_3"/>
    <property type="match status" value="1"/>
</dbReference>
<sequence length="530" mass="58364">MTKNLNIKINVDTKTGQISILNSEFKGLTNSTSKASEKLKNLDGCFDKIRGTIVSLVGGFLTIKTAMDALNIADNFKNLEGRLSLVSNSQNELIASTQALFEISRDTRQSFESTAGLYFRLASSVKELGYSQQELADVTRTISQSLIISGASADSANAALVQLGQGLASGTLRGDELNSVLEQSPRLAQMIADGMGITIGEIRKVAEEGKITSQTVIEAVKSQGEAVSSEFEKMPLTVGQATTNVKTSIMELISEFDKATGASSTVSDSIMEISNTISSNKTEIIEFGRDVFSSWKMMATGVILLGEGVISGFDLIINGFGEVVARVELLGKQGLYNMTSWLSDKINDVIAFFEDAYNKIASFFGAEIKKFDRVDLRVDLGIEKSLEKLNAATAKTDEIIQKRAQNIQKYTDSIKKDFDDIANLRTQKIEKIELNTKRGKNTVKAPKQNTSGKGKSAEQIAREKELAIKKELDRQIEYYKAIGDLTNQRLKEKEKETLRLKELGLNNLQIQEYFAKEETKWKNDELKKAA</sequence>
<dbReference type="KEGG" id="cha:CHAB381_0280"/>
<organism evidence="3 4">
    <name type="scientific">Campylobacter hominis (strain ATCC BAA-381 / DSM 21671 / CCUG 45161 / LMG 19568 / NCTC 13146 / CH001A)</name>
    <dbReference type="NCBI Taxonomy" id="360107"/>
    <lineage>
        <taxon>Bacteria</taxon>
        <taxon>Pseudomonadati</taxon>
        <taxon>Campylobacterota</taxon>
        <taxon>Epsilonproteobacteria</taxon>
        <taxon>Campylobacterales</taxon>
        <taxon>Campylobacteraceae</taxon>
        <taxon>Campylobacter</taxon>
    </lineage>
</organism>
<dbReference type="HOGENOM" id="CLU_513585_0_0_7"/>
<dbReference type="InterPro" id="IPR013491">
    <property type="entry name" value="Tape_meas_N"/>
</dbReference>
<dbReference type="AlphaFoldDB" id="A7I042"/>
<evidence type="ECO:0000313" key="4">
    <source>
        <dbReference type="Proteomes" id="UP000002407"/>
    </source>
</evidence>
<accession>A7I042</accession>
<feature type="region of interest" description="Disordered" evidence="1">
    <location>
        <begin position="438"/>
        <end position="458"/>
    </location>
</feature>
<dbReference type="NCBIfam" id="TIGR02675">
    <property type="entry name" value="tape_meas_nterm"/>
    <property type="match status" value="1"/>
</dbReference>
<dbReference type="RefSeq" id="WP_012108164.1">
    <property type="nucleotide sequence ID" value="NC_009714.1"/>
</dbReference>
<reference evidence="4" key="1">
    <citation type="submission" date="2007-07" db="EMBL/GenBank/DDBJ databases">
        <title>Complete genome sequence of Campylobacter hominis ATCC BAA-381, a commensal isolated from the human gastrointestinal tract.</title>
        <authorList>
            <person name="Fouts D.E."/>
            <person name="Mongodin E.F."/>
            <person name="Puiu D."/>
            <person name="Sebastian Y."/>
            <person name="Miller W.G."/>
            <person name="Mandrell R.E."/>
            <person name="Nelson K.E."/>
        </authorList>
    </citation>
    <scope>NUCLEOTIDE SEQUENCE [LARGE SCALE GENOMIC DNA]</scope>
    <source>
        <strain evidence="4">ATCC BAA-381 / LMG 19568 / NCTC 13146 / CH001A</strain>
    </source>
</reference>
<dbReference type="EMBL" id="CP000776">
    <property type="protein sequence ID" value="ABS51205.1"/>
    <property type="molecule type" value="Genomic_DNA"/>
</dbReference>
<name>A7I042_CAMHC</name>
<evidence type="ECO:0000313" key="3">
    <source>
        <dbReference type="EMBL" id="ABS51205.1"/>
    </source>
</evidence>
<dbReference type="OrthoDB" id="5368703at2"/>
<dbReference type="eggNOG" id="COG5281">
    <property type="taxonomic scope" value="Bacteria"/>
</dbReference>
<dbReference type="Proteomes" id="UP000002407">
    <property type="component" value="Chromosome"/>
</dbReference>